<evidence type="ECO:0000256" key="1">
    <source>
        <dbReference type="SAM" id="Phobius"/>
    </source>
</evidence>
<dbReference type="Proteomes" id="UP000887574">
    <property type="component" value="Unplaced"/>
</dbReference>
<feature type="transmembrane region" description="Helical" evidence="1">
    <location>
        <begin position="39"/>
        <end position="59"/>
    </location>
</feature>
<name>A0A915EGJ4_9BILA</name>
<feature type="transmembrane region" description="Helical" evidence="1">
    <location>
        <begin position="68"/>
        <end position="93"/>
    </location>
</feature>
<dbReference type="PANTHER" id="PTHR34851:SF5">
    <property type="entry name" value="MARVEL DOMAIN-CONTAINING PROTEIN"/>
    <property type="match status" value="1"/>
</dbReference>
<feature type="transmembrane region" description="Helical" evidence="1">
    <location>
        <begin position="130"/>
        <end position="154"/>
    </location>
</feature>
<keyword evidence="1" id="KW-0812">Transmembrane</keyword>
<protein>
    <submittedName>
        <fullName evidence="3">Uncharacterized protein</fullName>
    </submittedName>
</protein>
<dbReference type="PANTHER" id="PTHR34851">
    <property type="entry name" value="PROTEIN CBG05235-RELATED"/>
    <property type="match status" value="1"/>
</dbReference>
<keyword evidence="1" id="KW-1133">Transmembrane helix</keyword>
<keyword evidence="2" id="KW-1185">Reference proteome</keyword>
<evidence type="ECO:0000313" key="3">
    <source>
        <dbReference type="WBParaSite" id="jg5817"/>
    </source>
</evidence>
<evidence type="ECO:0000313" key="2">
    <source>
        <dbReference type="Proteomes" id="UP000887574"/>
    </source>
</evidence>
<keyword evidence="1" id="KW-0472">Membrane</keyword>
<proteinExistence type="predicted"/>
<dbReference type="WBParaSite" id="jg5817">
    <property type="protein sequence ID" value="jg5817"/>
    <property type="gene ID" value="jg5817"/>
</dbReference>
<accession>A0A915EGJ4</accession>
<sequence>MLLPLHSHKTRSSADWNSLVCNLHISISSLPFSTTSSPFLFYLQFVLLLLDLVAIFLLFKAFYTNSHLLLLPFILIETLYTYNLTKLLVYSFFDPITTEKEENEEVGGRERHDDTTDEITVAKIMTAVGALTMTACAFICFWWTSVTISCYFYFRDLKVHEQNDKKTSIYRPPLPVTWHSTQPQQYTPVKTQFKDTSQNAVLKRSFDCTKLFRSNTGNYCVEIFI</sequence>
<organism evidence="2 3">
    <name type="scientific">Ditylenchus dipsaci</name>
    <dbReference type="NCBI Taxonomy" id="166011"/>
    <lineage>
        <taxon>Eukaryota</taxon>
        <taxon>Metazoa</taxon>
        <taxon>Ecdysozoa</taxon>
        <taxon>Nematoda</taxon>
        <taxon>Chromadorea</taxon>
        <taxon>Rhabditida</taxon>
        <taxon>Tylenchina</taxon>
        <taxon>Tylenchomorpha</taxon>
        <taxon>Sphaerularioidea</taxon>
        <taxon>Anguinidae</taxon>
        <taxon>Anguininae</taxon>
        <taxon>Ditylenchus</taxon>
    </lineage>
</organism>
<dbReference type="AlphaFoldDB" id="A0A915EGJ4"/>
<reference evidence="3" key="1">
    <citation type="submission" date="2022-11" db="UniProtKB">
        <authorList>
            <consortium name="WormBaseParasite"/>
        </authorList>
    </citation>
    <scope>IDENTIFICATION</scope>
</reference>